<dbReference type="GO" id="GO:0070867">
    <property type="term" value="C:mating projection tip membrane"/>
    <property type="evidence" value="ECO:0007669"/>
    <property type="project" value="EnsemblFungi"/>
</dbReference>
<dbReference type="GO" id="GO:0008270">
    <property type="term" value="F:zinc ion binding"/>
    <property type="evidence" value="ECO:0007669"/>
    <property type="project" value="UniProtKB-KW"/>
</dbReference>
<dbReference type="InterPro" id="IPR013083">
    <property type="entry name" value="Znf_RING/FYVE/PHD"/>
</dbReference>
<dbReference type="GO" id="GO:0001403">
    <property type="term" value="P:invasive growth in response to glucose limitation"/>
    <property type="evidence" value="ECO:0007669"/>
    <property type="project" value="EnsemblFungi"/>
</dbReference>
<keyword evidence="1" id="KW-0479">Metal-binding</keyword>
<dbReference type="GO" id="GO:0005546">
    <property type="term" value="F:phosphatidylinositol-4,5-bisphosphate binding"/>
    <property type="evidence" value="ECO:0007669"/>
    <property type="project" value="EnsemblFungi"/>
</dbReference>
<dbReference type="KEGG" id="tdl:TDEL_0F03740"/>
<dbReference type="Gene3D" id="3.30.40.10">
    <property type="entry name" value="Zinc/RING finger domain, C3HC4 (zinc finger)"/>
    <property type="match status" value="1"/>
</dbReference>
<feature type="region of interest" description="Disordered" evidence="2">
    <location>
        <begin position="13"/>
        <end position="74"/>
    </location>
</feature>
<feature type="region of interest" description="Disordered" evidence="2">
    <location>
        <begin position="651"/>
        <end position="671"/>
    </location>
</feature>
<dbReference type="GO" id="GO:0005078">
    <property type="term" value="F:MAP-kinase scaffold activity"/>
    <property type="evidence" value="ECO:0007669"/>
    <property type="project" value="EnsemblFungi"/>
</dbReference>
<evidence type="ECO:0000256" key="2">
    <source>
        <dbReference type="SAM" id="MobiDB-lite"/>
    </source>
</evidence>
<dbReference type="SUPFAM" id="SSF57850">
    <property type="entry name" value="RING/U-box"/>
    <property type="match status" value="1"/>
</dbReference>
<keyword evidence="1" id="KW-0863">Zinc-finger</keyword>
<dbReference type="InParanoid" id="G8ZX41"/>
<dbReference type="InterPro" id="IPR038382">
    <property type="entry name" value="Ste5_C_sf"/>
</dbReference>
<dbReference type="Pfam" id="PF12194">
    <property type="entry name" value="Ste5_C"/>
    <property type="match status" value="1"/>
</dbReference>
<organism evidence="4 5">
    <name type="scientific">Torulaspora delbrueckii</name>
    <name type="common">Yeast</name>
    <name type="synonym">Candida colliculosa</name>
    <dbReference type="NCBI Taxonomy" id="4950"/>
    <lineage>
        <taxon>Eukaryota</taxon>
        <taxon>Fungi</taxon>
        <taxon>Dikarya</taxon>
        <taxon>Ascomycota</taxon>
        <taxon>Saccharomycotina</taxon>
        <taxon>Saccharomycetes</taxon>
        <taxon>Saccharomycetales</taxon>
        <taxon>Saccharomycetaceae</taxon>
        <taxon>Torulaspora</taxon>
    </lineage>
</organism>
<dbReference type="SMART" id="SM00184">
    <property type="entry name" value="RING"/>
    <property type="match status" value="1"/>
</dbReference>
<dbReference type="EMBL" id="HE616747">
    <property type="protein sequence ID" value="CCE93185.1"/>
    <property type="molecule type" value="Genomic_DNA"/>
</dbReference>
<dbReference type="GO" id="GO:0005737">
    <property type="term" value="C:cytoplasm"/>
    <property type="evidence" value="ECO:0007669"/>
    <property type="project" value="EnsemblFungi"/>
</dbReference>
<feature type="region of interest" description="Disordered" evidence="2">
    <location>
        <begin position="610"/>
        <end position="639"/>
    </location>
</feature>
<dbReference type="GO" id="GO:0031681">
    <property type="term" value="F:G-protein beta-subunit binding"/>
    <property type="evidence" value="ECO:0007669"/>
    <property type="project" value="EnsemblFungi"/>
</dbReference>
<feature type="compositionally biased region" description="Polar residues" evidence="2">
    <location>
        <begin position="726"/>
        <end position="735"/>
    </location>
</feature>
<dbReference type="OrthoDB" id="299997at2759"/>
<dbReference type="AlphaFoldDB" id="G8ZX41"/>
<dbReference type="PROSITE" id="PS50089">
    <property type="entry name" value="ZF_RING_2"/>
    <property type="match status" value="1"/>
</dbReference>
<dbReference type="GO" id="GO:0000750">
    <property type="term" value="P:pheromone-dependent signal transduction involved in conjugation with cellular fusion"/>
    <property type="evidence" value="ECO:0007669"/>
    <property type="project" value="EnsemblFungi"/>
</dbReference>
<evidence type="ECO:0000259" key="3">
    <source>
        <dbReference type="PROSITE" id="PS50089"/>
    </source>
</evidence>
<dbReference type="Proteomes" id="UP000005627">
    <property type="component" value="Chromosome 6"/>
</dbReference>
<feature type="compositionally biased region" description="Low complexity" evidence="2">
    <location>
        <begin position="25"/>
        <end position="48"/>
    </location>
</feature>
<protein>
    <recommendedName>
        <fullName evidence="3">RING-type domain-containing protein</fullName>
    </recommendedName>
</protein>
<keyword evidence="5" id="KW-1185">Reference proteome</keyword>
<sequence>MSSNDSIIFQLTNIGALQREPQFQTPKKSSSSGPLTPPSSKGKWWTPFSERRPSPTRPFPSRTDSLPRPTFNLPPRTPKRSFLNSVCTVCDEPIFTRGSGERIIELECGHISHQECLVVSFDESRGADEILEMFPKCKMCGSDVRCLPKNRDFKDKLISEYLIRSRSLRPGLVPATARSTRSDVQVPLASGRYIDSRPRKKFSLSTPQVRQISKRPLLPSVADLNSIISQDNSFCDAKSVADLSHLRASHIAVLSANFKDKLQYGNLRLVDKLAVSRDGVNFTTCACYLFETALAVADLVSEGPELLLQDLELFTPISDVKVETVEKSVFKCTIRCQELYLTESLDTETTQIIQKWISGLLNQELVFDEQNFTSTLHRDQAMSDSLASLQASDSVIIRRGTRISVIGNELNKRDTIGTVMTTVSSILSLKRDRPDELIVVLQWNLKETNNGLALDIYNNVRALSLTYRDLKVCIVNEEGRVANHALAKDFFTTSDRVLGLKDNNGTVRFDPKWLKNTFYPGNITANIGIAVISDISLESDKSCLLMDYKPFARVGRRRPNELKVKIGYLLLNVDYSKRIEELVEVGSWNQILEALSYSFSLAFGDDDEDDDYDDDFSDEEESEAKKDEPFHEETESHYKTMKTVLIESDTDEANSTRSLSLEHEIPTSTDGQILNLEQEAATSRIKRAGSQSAKRAERGWDPLFEDIESAIRELQRGKSASPETAGRQNELYNYL</sequence>
<dbReference type="FunCoup" id="G8ZX41">
    <property type="interactions" value="116"/>
</dbReference>
<dbReference type="STRING" id="1076872.G8ZX41"/>
<dbReference type="GO" id="GO:0005634">
    <property type="term" value="C:nucleus"/>
    <property type="evidence" value="ECO:0007669"/>
    <property type="project" value="EnsemblFungi"/>
</dbReference>
<reference evidence="4 5" key="1">
    <citation type="journal article" date="2011" name="Proc. Natl. Acad. Sci. U.S.A.">
        <title>Evolutionary erosion of yeast sex chromosomes by mating-type switching accidents.</title>
        <authorList>
            <person name="Gordon J.L."/>
            <person name="Armisen D."/>
            <person name="Proux-Wera E."/>
            <person name="Oheigeartaigh S.S."/>
            <person name="Byrne K.P."/>
            <person name="Wolfe K.H."/>
        </authorList>
    </citation>
    <scope>NUCLEOTIDE SEQUENCE [LARGE SCALE GENOMIC DNA]</scope>
    <source>
        <strain evidence="5">ATCC 10662 / CBS 1146 / NBRC 0425 / NCYC 2629 / NRRL Y-866</strain>
    </source>
</reference>
<feature type="region of interest" description="Disordered" evidence="2">
    <location>
        <begin position="714"/>
        <end position="735"/>
    </location>
</feature>
<dbReference type="InterPro" id="IPR021106">
    <property type="entry name" value="Ste5_Fus3-bd_dom"/>
</dbReference>
<proteinExistence type="predicted"/>
<evidence type="ECO:0000313" key="5">
    <source>
        <dbReference type="Proteomes" id="UP000005627"/>
    </source>
</evidence>
<evidence type="ECO:0000256" key="1">
    <source>
        <dbReference type="PROSITE-ProRule" id="PRU00175"/>
    </source>
</evidence>
<dbReference type="InterPro" id="IPR001841">
    <property type="entry name" value="Znf_RING"/>
</dbReference>
<accession>G8ZX41</accession>
<evidence type="ECO:0000313" key="4">
    <source>
        <dbReference type="EMBL" id="CCE93185.1"/>
    </source>
</evidence>
<dbReference type="eggNOG" id="ENOG502QQID">
    <property type="taxonomic scope" value="Eukaryota"/>
</dbReference>
<dbReference type="GeneID" id="11501780"/>
<name>G8ZX41_TORDE</name>
<dbReference type="HOGENOM" id="CLU_013813_0_0_1"/>
<dbReference type="Gene3D" id="3.40.50.11070">
    <property type="entry name" value="Protein Ste5, Fus3-binding domain"/>
    <property type="match status" value="1"/>
</dbReference>
<dbReference type="RefSeq" id="XP_003682396.1">
    <property type="nucleotide sequence ID" value="XM_003682348.1"/>
</dbReference>
<feature type="compositionally biased region" description="Basic and acidic residues" evidence="2">
    <location>
        <begin position="623"/>
        <end position="638"/>
    </location>
</feature>
<feature type="domain" description="RING-type" evidence="3">
    <location>
        <begin position="87"/>
        <end position="140"/>
    </location>
</feature>
<feature type="compositionally biased region" description="Acidic residues" evidence="2">
    <location>
        <begin position="610"/>
        <end position="622"/>
    </location>
</feature>
<gene>
    <name evidence="4" type="primary">TDEL0F03740</name>
    <name evidence="4" type="ORF">TDEL_0F03740</name>
</gene>
<dbReference type="GO" id="GO:0043409">
    <property type="term" value="P:negative regulation of MAPK cascade"/>
    <property type="evidence" value="ECO:0007669"/>
    <property type="project" value="EnsemblFungi"/>
</dbReference>
<keyword evidence="1" id="KW-0862">Zinc</keyword>